<dbReference type="PANTHER" id="PTHR38663:SF1">
    <property type="entry name" value="L-ORNITHINE N(5)-MONOOXYGENASE"/>
    <property type="match status" value="1"/>
</dbReference>
<dbReference type="InterPro" id="IPR023753">
    <property type="entry name" value="FAD/NAD-binding_dom"/>
</dbReference>
<dbReference type="OrthoDB" id="370110at2"/>
<accession>A0A239UBY2</accession>
<evidence type="ECO:0000259" key="1">
    <source>
        <dbReference type="Pfam" id="PF07992"/>
    </source>
</evidence>
<feature type="domain" description="FAD/NAD(P)-binding" evidence="1">
    <location>
        <begin position="5"/>
        <end position="349"/>
    </location>
</feature>
<name>A0A239UBY2_9STAP</name>
<proteinExistence type="predicted"/>
<evidence type="ECO:0000313" key="2">
    <source>
        <dbReference type="EMBL" id="GEP83947.1"/>
    </source>
</evidence>
<evidence type="ECO:0000313" key="3">
    <source>
        <dbReference type="Proteomes" id="UP000321736"/>
    </source>
</evidence>
<dbReference type="EMBL" id="BKAR01000004">
    <property type="protein sequence ID" value="GEP83947.1"/>
    <property type="molecule type" value="Genomic_DNA"/>
</dbReference>
<dbReference type="Gene3D" id="3.50.50.60">
    <property type="entry name" value="FAD/NAD(P)-binding domain"/>
    <property type="match status" value="1"/>
</dbReference>
<dbReference type="Pfam" id="PF07992">
    <property type="entry name" value="Pyr_redox_2"/>
    <property type="match status" value="1"/>
</dbReference>
<reference evidence="2 3" key="1">
    <citation type="submission" date="2019-07" db="EMBL/GenBank/DDBJ databases">
        <title>Whole genome shotgun sequence of Staphylococcus piscifermentans NBRC 109625.</title>
        <authorList>
            <person name="Hosoyama A."/>
            <person name="Uohara A."/>
            <person name="Ohji S."/>
            <person name="Ichikawa N."/>
        </authorList>
    </citation>
    <scope>NUCLEOTIDE SEQUENCE [LARGE SCALE GENOMIC DNA]</scope>
    <source>
        <strain evidence="2 3">NBRC 109625</strain>
    </source>
</reference>
<dbReference type="SUPFAM" id="SSF51905">
    <property type="entry name" value="FAD/NAD(P)-binding domain"/>
    <property type="match status" value="1"/>
</dbReference>
<keyword evidence="3" id="KW-1185">Reference proteome</keyword>
<sequence>MSWTIIGGGIHAVTIAIKLRAAGLPADKLTIIDPHDSLCEQFDDFSCRIGMPFLRSPHVHHVHPDPFHLKQFAKTNQYTGATYGKYQRPQRDMFMDHTHKMLHEFDLNQRHIKDFAVNVDKEDGKWKVEMQTHDPVFSDKLVLAIGSNNIPHIPDMYQAHADIHHIFEDIEIPYETSSHVVGSGITAAHLTLKLIEESQSSKVHLWMNKSIEVYDFDADPGWLGPKNMTRYREIESSKERLKVIAQERHKGSMPKELYLRLKKHMQEGNLEIHVNEIQAIQNHKIITENDEYQYDHILLATGFKNNIMQMPVIKNFVENINAPLTETKHPSLTETLEWVPGVYVSGALADIELGPFARSFAGGRESASRIAKAFNGAAEKVS</sequence>
<dbReference type="GO" id="GO:0016491">
    <property type="term" value="F:oxidoreductase activity"/>
    <property type="evidence" value="ECO:0007669"/>
    <property type="project" value="InterPro"/>
</dbReference>
<protein>
    <recommendedName>
        <fullName evidence="1">FAD/NAD(P)-binding domain-containing protein</fullName>
    </recommendedName>
</protein>
<dbReference type="Proteomes" id="UP000321736">
    <property type="component" value="Unassembled WGS sequence"/>
</dbReference>
<organism evidence="2 3">
    <name type="scientific">Staphylococcus piscifermentans</name>
    <dbReference type="NCBI Taxonomy" id="70258"/>
    <lineage>
        <taxon>Bacteria</taxon>
        <taxon>Bacillati</taxon>
        <taxon>Bacillota</taxon>
        <taxon>Bacilli</taxon>
        <taxon>Bacillales</taxon>
        <taxon>Staphylococcaceae</taxon>
        <taxon>Staphylococcus</taxon>
    </lineage>
</organism>
<dbReference type="RefSeq" id="WP_095106333.1">
    <property type="nucleotide sequence ID" value="NZ_BKAR01000004.1"/>
</dbReference>
<gene>
    <name evidence="2" type="ORF">SPI02_05320</name>
</gene>
<dbReference type="AlphaFoldDB" id="A0A239UBY2"/>
<dbReference type="PANTHER" id="PTHR38663">
    <property type="match status" value="1"/>
</dbReference>
<dbReference type="InterPro" id="IPR036188">
    <property type="entry name" value="FAD/NAD-bd_sf"/>
</dbReference>
<comment type="caution">
    <text evidence="2">The sequence shown here is derived from an EMBL/GenBank/DDBJ whole genome shotgun (WGS) entry which is preliminary data.</text>
</comment>